<evidence type="ECO:0008006" key="7">
    <source>
        <dbReference type="Google" id="ProtNLM"/>
    </source>
</evidence>
<dbReference type="InterPro" id="IPR011051">
    <property type="entry name" value="RmlC_Cupin_sf"/>
</dbReference>
<dbReference type="Pfam" id="PF05726">
    <property type="entry name" value="Pirin_C"/>
    <property type="match status" value="1"/>
</dbReference>
<evidence type="ECO:0000259" key="4">
    <source>
        <dbReference type="Pfam" id="PF05726"/>
    </source>
</evidence>
<evidence type="ECO:0000259" key="3">
    <source>
        <dbReference type="Pfam" id="PF02678"/>
    </source>
</evidence>
<dbReference type="EMBL" id="JAZHXJ010000062">
    <property type="protein sequence ID" value="KAL1877585.1"/>
    <property type="molecule type" value="Genomic_DNA"/>
</dbReference>
<organism evidence="5 6">
    <name type="scientific">Phialemonium thermophilum</name>
    <dbReference type="NCBI Taxonomy" id="223376"/>
    <lineage>
        <taxon>Eukaryota</taxon>
        <taxon>Fungi</taxon>
        <taxon>Dikarya</taxon>
        <taxon>Ascomycota</taxon>
        <taxon>Pezizomycotina</taxon>
        <taxon>Sordariomycetes</taxon>
        <taxon>Sordariomycetidae</taxon>
        <taxon>Cephalothecales</taxon>
        <taxon>Cephalothecaceae</taxon>
        <taxon>Phialemonium</taxon>
    </lineage>
</organism>
<dbReference type="InterPro" id="IPR014710">
    <property type="entry name" value="RmlC-like_jellyroll"/>
</dbReference>
<accession>A0ABR3XNL4</accession>
<dbReference type="InterPro" id="IPR012093">
    <property type="entry name" value="Pirin"/>
</dbReference>
<comment type="caution">
    <text evidence="5">The sequence shown here is derived from an EMBL/GenBank/DDBJ whole genome shotgun (WGS) entry which is preliminary data.</text>
</comment>
<dbReference type="InterPro" id="IPR008778">
    <property type="entry name" value="Pirin_C_dom"/>
</dbReference>
<comment type="similarity">
    <text evidence="1 2">Belongs to the pirin family.</text>
</comment>
<feature type="domain" description="Pirin N-terminal" evidence="3">
    <location>
        <begin position="107"/>
        <end position="205"/>
    </location>
</feature>
<dbReference type="Pfam" id="PF02678">
    <property type="entry name" value="Pirin"/>
    <property type="match status" value="1"/>
</dbReference>
<evidence type="ECO:0000256" key="1">
    <source>
        <dbReference type="ARBA" id="ARBA00008416"/>
    </source>
</evidence>
<dbReference type="Gene3D" id="2.60.120.10">
    <property type="entry name" value="Jelly Rolls"/>
    <property type="match status" value="2"/>
</dbReference>
<evidence type="ECO:0000256" key="2">
    <source>
        <dbReference type="RuleBase" id="RU003457"/>
    </source>
</evidence>
<dbReference type="SUPFAM" id="SSF51182">
    <property type="entry name" value="RmlC-like cupins"/>
    <property type="match status" value="1"/>
</dbReference>
<dbReference type="CDD" id="cd02247">
    <property type="entry name" value="cupin_pirin_C"/>
    <property type="match status" value="1"/>
</dbReference>
<dbReference type="Proteomes" id="UP001586593">
    <property type="component" value="Unassembled WGS sequence"/>
</dbReference>
<dbReference type="CDD" id="cd02909">
    <property type="entry name" value="cupin_pirin_N"/>
    <property type="match status" value="1"/>
</dbReference>
<dbReference type="PANTHER" id="PTHR13903:SF8">
    <property type="entry name" value="PIRIN"/>
    <property type="match status" value="1"/>
</dbReference>
<keyword evidence="6" id="KW-1185">Reference proteome</keyword>
<dbReference type="InterPro" id="IPR003829">
    <property type="entry name" value="Pirin_N_dom"/>
</dbReference>
<proteinExistence type="inferred from homology"/>
<evidence type="ECO:0000313" key="6">
    <source>
        <dbReference type="Proteomes" id="UP001586593"/>
    </source>
</evidence>
<sequence length="388" mass="42813">MGILFFRLPTLAFFVAVVAITLLRLDFSDISSYGSRFVSLLNTQNNNTAAEKLHTISEEPPARQTPELQTSVLDIPPGTILVADEMSVPRAIRKVFLAIEQAEGAGARVRRSIGTPQLRNFSPFLMLDHFSIKPGAGFPDHPHRGQETITYLLSGGVDHEDFAGNKGTIGPGDLQFMTAGRGIMHAEMPRQNPDGSANVGLQLWVDLPKQLKSCEPRYRDLRASEIPTVDADGGKVHIKVISGQSHGVDSVKDLAYTPVWILDIEIRPGGRVEQPLPRGWNAFAYTLEGQTIFGKPGTEQRTVDQYHNVVFEPDGDVVYAEVDPSAEKSSRFILVAGTPLDQEVVQYGPFVLSSKEEVYQAIMDYQTHSNGFERAKDWQSEIGKSMVH</sequence>
<evidence type="ECO:0000313" key="5">
    <source>
        <dbReference type="EMBL" id="KAL1877585.1"/>
    </source>
</evidence>
<protein>
    <recommendedName>
        <fullName evidence="7">Pirin</fullName>
    </recommendedName>
</protein>
<feature type="domain" description="Pirin C-terminal" evidence="4">
    <location>
        <begin position="262"/>
        <end position="370"/>
    </location>
</feature>
<gene>
    <name evidence="5" type="ORF">VTK73DRAFT_8494</name>
</gene>
<dbReference type="PANTHER" id="PTHR13903">
    <property type="entry name" value="PIRIN-RELATED"/>
    <property type="match status" value="1"/>
</dbReference>
<name>A0ABR3XNL4_9PEZI</name>
<reference evidence="5 6" key="1">
    <citation type="journal article" date="2024" name="Commun. Biol.">
        <title>Comparative genomic analysis of thermophilic fungi reveals convergent evolutionary adaptations and gene losses.</title>
        <authorList>
            <person name="Steindorff A.S."/>
            <person name="Aguilar-Pontes M.V."/>
            <person name="Robinson A.J."/>
            <person name="Andreopoulos B."/>
            <person name="LaButti K."/>
            <person name="Kuo A."/>
            <person name="Mondo S."/>
            <person name="Riley R."/>
            <person name="Otillar R."/>
            <person name="Haridas S."/>
            <person name="Lipzen A."/>
            <person name="Grimwood J."/>
            <person name="Schmutz J."/>
            <person name="Clum A."/>
            <person name="Reid I.D."/>
            <person name="Moisan M.C."/>
            <person name="Butler G."/>
            <person name="Nguyen T.T.M."/>
            <person name="Dewar K."/>
            <person name="Conant G."/>
            <person name="Drula E."/>
            <person name="Henrissat B."/>
            <person name="Hansel C."/>
            <person name="Singer S."/>
            <person name="Hutchinson M.I."/>
            <person name="de Vries R.P."/>
            <person name="Natvig D.O."/>
            <person name="Powell A.J."/>
            <person name="Tsang A."/>
            <person name="Grigoriev I.V."/>
        </authorList>
    </citation>
    <scope>NUCLEOTIDE SEQUENCE [LARGE SCALE GENOMIC DNA]</scope>
    <source>
        <strain evidence="5 6">ATCC 24622</strain>
    </source>
</reference>